<feature type="active site" description="Proton acceptor" evidence="12">
    <location>
        <position position="31"/>
    </location>
</feature>
<keyword evidence="8 12" id="KW-0028">Amino-acid biosynthesis</keyword>
<dbReference type="GO" id="GO:0000162">
    <property type="term" value="P:L-tryptophan biosynthetic process"/>
    <property type="evidence" value="ECO:0007669"/>
    <property type="project" value="TreeGrafter"/>
</dbReference>
<dbReference type="FunFam" id="3.20.20.70:FF:000009">
    <property type="entry name" value="1-(5-phosphoribosyl)-5-[(5-phosphoribosylamino)methylideneamino] imidazole-4-carboxamide isomerase"/>
    <property type="match status" value="1"/>
</dbReference>
<dbReference type="AlphaFoldDB" id="A0A164Z619"/>
<evidence type="ECO:0000256" key="14">
    <source>
        <dbReference type="RuleBase" id="RU003658"/>
    </source>
</evidence>
<reference evidence="16" key="1">
    <citation type="submission" date="2016-02" db="EMBL/GenBank/DDBJ databases">
        <authorList>
            <person name="liu f."/>
        </authorList>
    </citation>
    <scope>NUCLEOTIDE SEQUENCE [LARGE SCALE GENOMIC DNA]</scope>
</reference>
<evidence type="ECO:0000256" key="10">
    <source>
        <dbReference type="ARBA" id="ARBA00023235"/>
    </source>
</evidence>
<comment type="pathway">
    <text evidence="3 12 14">Amino-acid biosynthesis; L-histidine biosynthesis; L-histidine from 5-phospho-alpha-D-ribose 1-diphosphate: step 4/9.</text>
</comment>
<dbReference type="EC" id="5.3.1.16" evidence="5 12"/>
<protein>
    <recommendedName>
        <fullName evidence="6 12">1-(5-phosphoribosyl)-5-[(5-phosphoribosylamino)methylideneamino] imidazole-4-carboxamide isomerase</fullName>
        <ecNumber evidence="5 12">5.3.1.16</ecNumber>
    </recommendedName>
    <alternativeName>
        <fullName evidence="11 12">Phosphoribosylformimino-5-aminoimidazole carboxamide ribotide isomerase</fullName>
    </alternativeName>
</protein>
<comment type="subcellular location">
    <subcellularLocation>
        <location evidence="2 12 14">Cytoplasm</location>
    </subcellularLocation>
</comment>
<evidence type="ECO:0000256" key="8">
    <source>
        <dbReference type="ARBA" id="ARBA00022605"/>
    </source>
</evidence>
<evidence type="ECO:0000256" key="6">
    <source>
        <dbReference type="ARBA" id="ARBA00018464"/>
    </source>
</evidence>
<dbReference type="Pfam" id="PF00977">
    <property type="entry name" value="His_biosynth"/>
    <property type="match status" value="1"/>
</dbReference>
<dbReference type="PANTHER" id="PTHR43090:SF2">
    <property type="entry name" value="1-(5-PHOSPHORIBOSYL)-5-[(5-PHOSPHORIBOSYLAMINO)METHYLIDENEAMINO] IMIDAZOLE-4-CARBOXAMIDE ISOMERASE"/>
    <property type="match status" value="1"/>
</dbReference>
<dbReference type="InterPro" id="IPR011060">
    <property type="entry name" value="RibuloseP-bd_barrel"/>
</dbReference>
<evidence type="ECO:0000256" key="4">
    <source>
        <dbReference type="ARBA" id="ARBA00009667"/>
    </source>
</evidence>
<evidence type="ECO:0000256" key="7">
    <source>
        <dbReference type="ARBA" id="ARBA00022490"/>
    </source>
</evidence>
<dbReference type="CDD" id="cd04732">
    <property type="entry name" value="HisA"/>
    <property type="match status" value="1"/>
</dbReference>
<dbReference type="Proteomes" id="UP000182631">
    <property type="component" value="Unassembled WGS sequence"/>
</dbReference>
<proteinExistence type="inferred from homology"/>
<keyword evidence="7 12" id="KW-0963">Cytoplasm</keyword>
<dbReference type="InterPro" id="IPR044524">
    <property type="entry name" value="Isoase_HisA-like"/>
</dbReference>
<dbReference type="PANTHER" id="PTHR43090">
    <property type="entry name" value="1-(5-PHOSPHORIBOSYL)-5-[(5-PHOSPHORIBOSYLAMINO)METHYLIDENEAMINO] IMIDAZOLE-4-CARBOXAMIDE ISOMERASE"/>
    <property type="match status" value="1"/>
</dbReference>
<dbReference type="SUPFAM" id="SSF51366">
    <property type="entry name" value="Ribulose-phoshate binding barrel"/>
    <property type="match status" value="1"/>
</dbReference>
<evidence type="ECO:0000256" key="9">
    <source>
        <dbReference type="ARBA" id="ARBA00023102"/>
    </source>
</evidence>
<dbReference type="NCBIfam" id="TIGR00007">
    <property type="entry name" value="1-(5-phosphoribosyl)-5-[(5-phosphoribosylamino)methylideneamino]imidazole-4-carboxamide isomerase"/>
    <property type="match status" value="1"/>
</dbReference>
<comment type="catalytic activity">
    <reaction evidence="1 12 14">
        <text>1-(5-phospho-beta-D-ribosyl)-5-[(5-phospho-beta-D-ribosylamino)methylideneamino]imidazole-4-carboxamide = 5-[(5-phospho-1-deoxy-D-ribulos-1-ylimino)methylamino]-1-(5-phospho-beta-D-ribosyl)imidazole-4-carboxamide</text>
        <dbReference type="Rhea" id="RHEA:15469"/>
        <dbReference type="ChEBI" id="CHEBI:58435"/>
        <dbReference type="ChEBI" id="CHEBI:58525"/>
        <dbReference type="EC" id="5.3.1.16"/>
    </reaction>
</comment>
<dbReference type="GO" id="GO:0003949">
    <property type="term" value="F:1-(5-phosphoribosyl)-5-[(5-phosphoribosylamino)methylideneamino]imidazole-4-carboxamide isomerase activity"/>
    <property type="evidence" value="ECO:0007669"/>
    <property type="project" value="UniProtKB-UniRule"/>
</dbReference>
<evidence type="ECO:0000313" key="15">
    <source>
        <dbReference type="EMBL" id="SAY39216.1"/>
    </source>
</evidence>
<evidence type="ECO:0000256" key="13">
    <source>
        <dbReference type="RuleBase" id="RU003657"/>
    </source>
</evidence>
<name>A0A164Z619_9SYNE</name>
<sequence>MVAFCYSTLLHYQGHWDLLAAVTMEVIPAIDLLDGACVRLRQGDYGQVTRFSDDPVAMARTWQQLGAPRLHLVDLDGARRGEPSNDATIKAIASAVEIPVQLGGGVRSVERAQYLLTCGLDRVILGTAALENPQLVRRLAQAHPGRIVVGIDARNGLVATRGWLHQSPMEATGLAASLEGSGVVVIISTDIASDGTMGGPNLAALQAMARASTIPVIASGGVANLADVQALQALRPPLAGVIIGRALYDGRITLPAALQIGAGAPT</sequence>
<evidence type="ECO:0000256" key="11">
    <source>
        <dbReference type="ARBA" id="ARBA00030547"/>
    </source>
</evidence>
<dbReference type="Gene3D" id="3.20.20.70">
    <property type="entry name" value="Aldolase class I"/>
    <property type="match status" value="1"/>
</dbReference>
<gene>
    <name evidence="12" type="primary">hisA</name>
    <name evidence="15" type="ORF">FLM9_1286</name>
</gene>
<evidence type="ECO:0000256" key="12">
    <source>
        <dbReference type="HAMAP-Rule" id="MF_01014"/>
    </source>
</evidence>
<keyword evidence="9 12" id="KW-0368">Histidine biosynthesis</keyword>
<evidence type="ECO:0000313" key="16">
    <source>
        <dbReference type="Proteomes" id="UP000182631"/>
    </source>
</evidence>
<organism evidence="15 16">
    <name type="scientific">Candidatus Synechococcus spongiarum</name>
    <dbReference type="NCBI Taxonomy" id="431041"/>
    <lineage>
        <taxon>Bacteria</taxon>
        <taxon>Bacillati</taxon>
        <taxon>Cyanobacteriota</taxon>
        <taxon>Cyanophyceae</taxon>
        <taxon>Synechococcales</taxon>
        <taxon>Synechococcaceae</taxon>
        <taxon>Synechococcus</taxon>
    </lineage>
</organism>
<dbReference type="InterPro" id="IPR006063">
    <property type="entry name" value="HisA_bact_arch"/>
</dbReference>
<accession>A0A164Z619</accession>
<evidence type="ECO:0000256" key="5">
    <source>
        <dbReference type="ARBA" id="ARBA00012550"/>
    </source>
</evidence>
<feature type="active site" description="Proton donor" evidence="12">
    <location>
        <position position="152"/>
    </location>
</feature>
<evidence type="ECO:0000256" key="3">
    <source>
        <dbReference type="ARBA" id="ARBA00005133"/>
    </source>
</evidence>
<dbReference type="InterPro" id="IPR013785">
    <property type="entry name" value="Aldolase_TIM"/>
</dbReference>
<dbReference type="UniPathway" id="UPA00031">
    <property type="reaction ID" value="UER00009"/>
</dbReference>
<keyword evidence="16" id="KW-1185">Reference proteome</keyword>
<keyword evidence="10 12" id="KW-0413">Isomerase</keyword>
<dbReference type="GO" id="GO:0005737">
    <property type="term" value="C:cytoplasm"/>
    <property type="evidence" value="ECO:0007669"/>
    <property type="project" value="UniProtKB-SubCell"/>
</dbReference>
<dbReference type="EMBL" id="FITM01000144">
    <property type="protein sequence ID" value="SAY39216.1"/>
    <property type="molecule type" value="Genomic_DNA"/>
</dbReference>
<dbReference type="InterPro" id="IPR023016">
    <property type="entry name" value="HisA/PriA"/>
</dbReference>
<evidence type="ECO:0000256" key="2">
    <source>
        <dbReference type="ARBA" id="ARBA00004496"/>
    </source>
</evidence>
<evidence type="ECO:0000256" key="1">
    <source>
        <dbReference type="ARBA" id="ARBA00000901"/>
    </source>
</evidence>
<dbReference type="GO" id="GO:0000105">
    <property type="term" value="P:L-histidine biosynthetic process"/>
    <property type="evidence" value="ECO:0007669"/>
    <property type="project" value="UniProtKB-UniRule"/>
</dbReference>
<dbReference type="HAMAP" id="MF_01014">
    <property type="entry name" value="HisA"/>
    <property type="match status" value="1"/>
</dbReference>
<dbReference type="InterPro" id="IPR006062">
    <property type="entry name" value="His_biosynth"/>
</dbReference>
<comment type="similarity">
    <text evidence="4 12 13">Belongs to the HisA/HisF family.</text>
</comment>